<dbReference type="InterPro" id="IPR016187">
    <property type="entry name" value="CTDL_fold"/>
</dbReference>
<dbReference type="EMBL" id="JRES01001520">
    <property type="protein sequence ID" value="KNC22279.1"/>
    <property type="molecule type" value="Genomic_DNA"/>
</dbReference>
<evidence type="ECO:0000259" key="2">
    <source>
        <dbReference type="PROSITE" id="PS50041"/>
    </source>
</evidence>
<dbReference type="InterPro" id="IPR016186">
    <property type="entry name" value="C-type_lectin-like/link_sf"/>
</dbReference>
<proteinExistence type="predicted"/>
<keyword evidence="4" id="KW-1185">Reference proteome</keyword>
<organism evidence="3 4">
    <name type="scientific">Lucilia cuprina</name>
    <name type="common">Green bottle fly</name>
    <name type="synonym">Australian sheep blowfly</name>
    <dbReference type="NCBI Taxonomy" id="7375"/>
    <lineage>
        <taxon>Eukaryota</taxon>
        <taxon>Metazoa</taxon>
        <taxon>Ecdysozoa</taxon>
        <taxon>Arthropoda</taxon>
        <taxon>Hexapoda</taxon>
        <taxon>Insecta</taxon>
        <taxon>Pterygota</taxon>
        <taxon>Neoptera</taxon>
        <taxon>Endopterygota</taxon>
        <taxon>Diptera</taxon>
        <taxon>Brachycera</taxon>
        <taxon>Muscomorpha</taxon>
        <taxon>Oestroidea</taxon>
        <taxon>Calliphoridae</taxon>
        <taxon>Luciliinae</taxon>
        <taxon>Lucilia</taxon>
    </lineage>
</organism>
<dbReference type="InterPro" id="IPR001304">
    <property type="entry name" value="C-type_lectin-like"/>
</dbReference>
<evidence type="ECO:0000313" key="4">
    <source>
        <dbReference type="Proteomes" id="UP000037069"/>
    </source>
</evidence>
<dbReference type="OrthoDB" id="8065369at2759"/>
<reference evidence="3 4" key="1">
    <citation type="journal article" date="2015" name="Nat. Commun.">
        <title>Lucilia cuprina genome unlocks parasitic fly biology to underpin future interventions.</title>
        <authorList>
            <person name="Anstead C.A."/>
            <person name="Korhonen P.K."/>
            <person name="Young N.D."/>
            <person name="Hall R.S."/>
            <person name="Jex A.R."/>
            <person name="Murali S.C."/>
            <person name="Hughes D.S."/>
            <person name="Lee S.F."/>
            <person name="Perry T."/>
            <person name="Stroehlein A.J."/>
            <person name="Ansell B.R."/>
            <person name="Breugelmans B."/>
            <person name="Hofmann A."/>
            <person name="Qu J."/>
            <person name="Dugan S."/>
            <person name="Lee S.L."/>
            <person name="Chao H."/>
            <person name="Dinh H."/>
            <person name="Han Y."/>
            <person name="Doddapaneni H.V."/>
            <person name="Worley K.C."/>
            <person name="Muzny D.M."/>
            <person name="Ioannidis P."/>
            <person name="Waterhouse R.M."/>
            <person name="Zdobnov E.M."/>
            <person name="James P.J."/>
            <person name="Bagnall N.H."/>
            <person name="Kotze A.C."/>
            <person name="Gibbs R.A."/>
            <person name="Richards S."/>
            <person name="Batterham P."/>
            <person name="Gasser R.B."/>
        </authorList>
    </citation>
    <scope>NUCLEOTIDE SEQUENCE [LARGE SCALE GENOMIC DNA]</scope>
    <source>
        <strain evidence="3 4">LS</strain>
        <tissue evidence="3">Full body</tissue>
    </source>
</reference>
<feature type="coiled-coil region" evidence="1">
    <location>
        <begin position="98"/>
        <end position="185"/>
    </location>
</feature>
<dbReference type="Gene3D" id="3.10.100.10">
    <property type="entry name" value="Mannose-Binding Protein A, subunit A"/>
    <property type="match status" value="1"/>
</dbReference>
<feature type="domain" description="C-type lectin" evidence="2">
    <location>
        <begin position="7"/>
        <end position="83"/>
    </location>
</feature>
<name>A0A0L0BST3_LUCCU</name>
<keyword evidence="1" id="KW-0175">Coiled coil</keyword>
<accession>A0A0L0BST3</accession>
<comment type="caution">
    <text evidence="3">The sequence shown here is derived from an EMBL/GenBank/DDBJ whole genome shotgun (WGS) entry which is preliminary data.</text>
</comment>
<evidence type="ECO:0000313" key="3">
    <source>
        <dbReference type="EMBL" id="KNC22279.1"/>
    </source>
</evidence>
<gene>
    <name evidence="3" type="ORF">FF38_10415</name>
</gene>
<dbReference type="Proteomes" id="UP000037069">
    <property type="component" value="Unassembled WGS sequence"/>
</dbReference>
<dbReference type="PROSITE" id="PS50041">
    <property type="entry name" value="C_TYPE_LECTIN_2"/>
    <property type="match status" value="1"/>
</dbReference>
<dbReference type="AlphaFoldDB" id="A0A0L0BST3"/>
<dbReference type="SUPFAM" id="SSF56436">
    <property type="entry name" value="C-type lectin-like"/>
    <property type="match status" value="1"/>
</dbReference>
<protein>
    <recommendedName>
        <fullName evidence="2">C-type lectin domain-containing protein</fullName>
    </recommendedName>
</protein>
<sequence>MGYFGFTWLESQDECSKRDMILVEIKTKDKFLELTKLIEKVVDKNEGKYLWTGGIREKLPVENFVWHSTGEKFTYSNWFNCLSKSGFVCEYSNENHIQQQLQIEIEKNLQLQNELNNQKQEYEEQLQNLKEQNLQEQDELNENLKAEIVKQENLKQMLKSQEEQIKQLSDQKTELIEQLAMELKKTRNFRAGNG</sequence>
<dbReference type="CDD" id="cd00037">
    <property type="entry name" value="CLECT"/>
    <property type="match status" value="1"/>
</dbReference>
<evidence type="ECO:0000256" key="1">
    <source>
        <dbReference type="SAM" id="Coils"/>
    </source>
</evidence>